<organism evidence="2 3">
    <name type="scientific">Lysobacter antibioticus</name>
    <dbReference type="NCBI Taxonomy" id="84531"/>
    <lineage>
        <taxon>Bacteria</taxon>
        <taxon>Pseudomonadati</taxon>
        <taxon>Pseudomonadota</taxon>
        <taxon>Gammaproteobacteria</taxon>
        <taxon>Lysobacterales</taxon>
        <taxon>Lysobacteraceae</taxon>
        <taxon>Lysobacter</taxon>
    </lineage>
</organism>
<evidence type="ECO:0000256" key="1">
    <source>
        <dbReference type="SAM" id="MobiDB-lite"/>
    </source>
</evidence>
<dbReference type="Proteomes" id="UP000060787">
    <property type="component" value="Chromosome"/>
</dbReference>
<dbReference type="STRING" id="84531.LA76x_3778"/>
<proteinExistence type="predicted"/>
<evidence type="ECO:0000313" key="2">
    <source>
        <dbReference type="EMBL" id="ALN81899.1"/>
    </source>
</evidence>
<accession>A0A0S2FEE8</accession>
<dbReference type="KEGG" id="lab:LA76x_3778"/>
<dbReference type="EMBL" id="CP011129">
    <property type="protein sequence ID" value="ALN81899.1"/>
    <property type="molecule type" value="Genomic_DNA"/>
</dbReference>
<feature type="compositionally biased region" description="Gly residues" evidence="1">
    <location>
        <begin position="1"/>
        <end position="14"/>
    </location>
</feature>
<name>A0A0S2FEE8_LYSAN</name>
<reference evidence="2 3" key="1">
    <citation type="journal article" date="2015" name="BMC Genomics">
        <title>Comparative genomics and metabolic profiling of the genus Lysobacter.</title>
        <authorList>
            <person name="de Bruijn I."/>
            <person name="Cheng X."/>
            <person name="de Jager V."/>
            <person name="Exposito R.G."/>
            <person name="Watrous J."/>
            <person name="Patel N."/>
            <person name="Postma J."/>
            <person name="Dorrestein P.C."/>
            <person name="Kobayashi D."/>
            <person name="Raaijmakers J.M."/>
        </authorList>
    </citation>
    <scope>NUCLEOTIDE SEQUENCE [LARGE SCALE GENOMIC DNA]</scope>
    <source>
        <strain evidence="2 3">76</strain>
    </source>
</reference>
<protein>
    <submittedName>
        <fullName evidence="2">Uncharacterized protein</fullName>
    </submittedName>
</protein>
<dbReference type="AlphaFoldDB" id="A0A0S2FEE8"/>
<feature type="compositionally biased region" description="Low complexity" evidence="1">
    <location>
        <begin position="28"/>
        <end position="44"/>
    </location>
</feature>
<evidence type="ECO:0000313" key="3">
    <source>
        <dbReference type="Proteomes" id="UP000060787"/>
    </source>
</evidence>
<sequence>MGRCGLGLLGGGAAGEEAAGDPQRAVDGAEQAGTAEGTERTAAGLRHSEDPWRGGLGIPLA</sequence>
<keyword evidence="3" id="KW-1185">Reference proteome</keyword>
<feature type="region of interest" description="Disordered" evidence="1">
    <location>
        <begin position="1"/>
        <end position="61"/>
    </location>
</feature>
<gene>
    <name evidence="2" type="ORF">LA76x_3778</name>
</gene>